<proteinExistence type="predicted"/>
<dbReference type="Proteomes" id="UP000326702">
    <property type="component" value="Chromosome"/>
</dbReference>
<dbReference type="EMBL" id="CP045529">
    <property type="protein sequence ID" value="QFU96668.1"/>
    <property type="molecule type" value="Genomic_DNA"/>
</dbReference>
<dbReference type="AlphaFoldDB" id="A0A5P9Q5K9"/>
<evidence type="ECO:0000313" key="2">
    <source>
        <dbReference type="EMBL" id="QFU96668.1"/>
    </source>
</evidence>
<accession>A0A5P9Q5K9</accession>
<sequence length="74" mass="7066">MSPEQPVSPGAPAPDDAPSPRVDLVAPPFPGLVRVAGPAAGDTPGLVVVAGADGADAVGVCVDGVCVVPPQLSD</sequence>
<gene>
    <name evidence="2" type="ORF">KDY119_00155</name>
</gene>
<dbReference type="KEGG" id="lxl:KDY119_00155"/>
<evidence type="ECO:0000256" key="1">
    <source>
        <dbReference type="SAM" id="MobiDB-lite"/>
    </source>
</evidence>
<keyword evidence="3" id="KW-1185">Reference proteome</keyword>
<evidence type="ECO:0000313" key="3">
    <source>
        <dbReference type="Proteomes" id="UP000326702"/>
    </source>
</evidence>
<reference evidence="2 3" key="1">
    <citation type="submission" date="2019-10" db="EMBL/GenBank/DDBJ databases">
        <title>Genome sequence of Luteimicrobium xylanilyticum HY-24.</title>
        <authorList>
            <person name="Kim D.Y."/>
            <person name="Park H.-Y."/>
        </authorList>
    </citation>
    <scope>NUCLEOTIDE SEQUENCE [LARGE SCALE GENOMIC DNA]</scope>
    <source>
        <strain evidence="2 3">HY-24</strain>
    </source>
</reference>
<name>A0A5P9Q5K9_9MICO</name>
<dbReference type="RefSeq" id="WP_153021799.1">
    <property type="nucleotide sequence ID" value="NZ_BAABIH010000013.1"/>
</dbReference>
<feature type="region of interest" description="Disordered" evidence="1">
    <location>
        <begin position="1"/>
        <end position="23"/>
    </location>
</feature>
<organism evidence="2 3">
    <name type="scientific">Luteimicrobium xylanilyticum</name>
    <dbReference type="NCBI Taxonomy" id="1133546"/>
    <lineage>
        <taxon>Bacteria</taxon>
        <taxon>Bacillati</taxon>
        <taxon>Actinomycetota</taxon>
        <taxon>Actinomycetes</taxon>
        <taxon>Micrococcales</taxon>
        <taxon>Luteimicrobium</taxon>
    </lineage>
</organism>
<protein>
    <submittedName>
        <fullName evidence="2">Uncharacterized protein</fullName>
    </submittedName>
</protein>